<gene>
    <name evidence="4" type="ORF">ILUMI_19735</name>
</gene>
<dbReference type="PROSITE" id="PS50002">
    <property type="entry name" value="SH3"/>
    <property type="match status" value="1"/>
</dbReference>
<evidence type="ECO:0000256" key="2">
    <source>
        <dbReference type="PROSITE-ProRule" id="PRU00192"/>
    </source>
</evidence>
<dbReference type="Proteomes" id="UP000801492">
    <property type="component" value="Unassembled WGS sequence"/>
</dbReference>
<dbReference type="Gene3D" id="2.30.30.40">
    <property type="entry name" value="SH3 Domains"/>
    <property type="match status" value="1"/>
</dbReference>
<keyword evidence="1 2" id="KW-0728">SH3 domain</keyword>
<feature type="domain" description="SH3" evidence="3">
    <location>
        <begin position="42"/>
        <end position="103"/>
    </location>
</feature>
<protein>
    <recommendedName>
        <fullName evidence="3">SH3 domain-containing protein</fullName>
    </recommendedName>
</protein>
<dbReference type="CDD" id="cd11802">
    <property type="entry name" value="SH3_Endophilin_B"/>
    <property type="match status" value="1"/>
</dbReference>
<proteinExistence type="predicted"/>
<evidence type="ECO:0000259" key="3">
    <source>
        <dbReference type="PROSITE" id="PS50002"/>
    </source>
</evidence>
<organism evidence="4 5">
    <name type="scientific">Ignelater luminosus</name>
    <name type="common">Cucubano</name>
    <name type="synonym">Pyrophorus luminosus</name>
    <dbReference type="NCBI Taxonomy" id="2038154"/>
    <lineage>
        <taxon>Eukaryota</taxon>
        <taxon>Metazoa</taxon>
        <taxon>Ecdysozoa</taxon>
        <taxon>Arthropoda</taxon>
        <taxon>Hexapoda</taxon>
        <taxon>Insecta</taxon>
        <taxon>Pterygota</taxon>
        <taxon>Neoptera</taxon>
        <taxon>Endopterygota</taxon>
        <taxon>Coleoptera</taxon>
        <taxon>Polyphaga</taxon>
        <taxon>Elateriformia</taxon>
        <taxon>Elateroidea</taxon>
        <taxon>Elateridae</taxon>
        <taxon>Agrypninae</taxon>
        <taxon>Pyrophorini</taxon>
        <taxon>Ignelater</taxon>
    </lineage>
</organism>
<accession>A0A8K0FZL4</accession>
<keyword evidence="5" id="KW-1185">Reference proteome</keyword>
<dbReference type="EMBL" id="VTPC01087667">
    <property type="protein sequence ID" value="KAF2886440.1"/>
    <property type="molecule type" value="Genomic_DNA"/>
</dbReference>
<dbReference type="AlphaFoldDB" id="A0A8K0FZL4"/>
<evidence type="ECO:0000313" key="5">
    <source>
        <dbReference type="Proteomes" id="UP000801492"/>
    </source>
</evidence>
<dbReference type="SUPFAM" id="SSF50044">
    <property type="entry name" value="SH3-domain"/>
    <property type="match status" value="1"/>
</dbReference>
<name>A0A8K0FZL4_IGNLU</name>
<evidence type="ECO:0000313" key="4">
    <source>
        <dbReference type="EMBL" id="KAF2886440.1"/>
    </source>
</evidence>
<dbReference type="OrthoDB" id="14167at2759"/>
<reference evidence="4" key="1">
    <citation type="submission" date="2019-08" db="EMBL/GenBank/DDBJ databases">
        <title>The genome of the North American firefly Photinus pyralis.</title>
        <authorList>
            <consortium name="Photinus pyralis genome working group"/>
            <person name="Fallon T.R."/>
            <person name="Sander Lower S.E."/>
            <person name="Weng J.-K."/>
        </authorList>
    </citation>
    <scope>NUCLEOTIDE SEQUENCE</scope>
    <source>
        <strain evidence="4">TRF0915ILg1</strain>
        <tissue evidence="4">Whole body</tissue>
    </source>
</reference>
<dbReference type="SMART" id="SM00326">
    <property type="entry name" value="SH3"/>
    <property type="match status" value="1"/>
</dbReference>
<dbReference type="Pfam" id="PF14604">
    <property type="entry name" value="SH3_9"/>
    <property type="match status" value="1"/>
</dbReference>
<comment type="caution">
    <text evidence="4">The sequence shown here is derived from an EMBL/GenBank/DDBJ whole genome shotgun (WGS) entry which is preliminary data.</text>
</comment>
<dbReference type="InterPro" id="IPR001452">
    <property type="entry name" value="SH3_domain"/>
</dbReference>
<dbReference type="InterPro" id="IPR036028">
    <property type="entry name" value="SH3-like_dom_sf"/>
</dbReference>
<sequence length="103" mass="11778">MKKLLRCSHLHVQIFTSLSLMSGAPQYRPLDQTQNEEANGDNEFKKARVLYDYDAKDVTELSLMGDEVILVEEMPNKKDEDYFLGKRGQQVGKVPKAFVEIIS</sequence>
<evidence type="ECO:0000256" key="1">
    <source>
        <dbReference type="ARBA" id="ARBA00022443"/>
    </source>
</evidence>